<sequence>MIASQNYRFCTILLQNYRF</sequence>
<reference evidence="1" key="1">
    <citation type="submission" date="2014-09" db="EMBL/GenBank/DDBJ databases">
        <authorList>
            <person name="Magalhaes I.L.F."/>
            <person name="Oliveira U."/>
            <person name="Santos F.R."/>
            <person name="Vidigal T.H.D.A."/>
            <person name="Brescovit A.D."/>
            <person name="Santos A.J."/>
        </authorList>
    </citation>
    <scope>NUCLEOTIDE SEQUENCE</scope>
    <source>
        <tissue evidence="1">Shoot tissue taken approximately 20 cm above the soil surface</tissue>
    </source>
</reference>
<organism evidence="1">
    <name type="scientific">Arundo donax</name>
    <name type="common">Giant reed</name>
    <name type="synonym">Donax arundinaceus</name>
    <dbReference type="NCBI Taxonomy" id="35708"/>
    <lineage>
        <taxon>Eukaryota</taxon>
        <taxon>Viridiplantae</taxon>
        <taxon>Streptophyta</taxon>
        <taxon>Embryophyta</taxon>
        <taxon>Tracheophyta</taxon>
        <taxon>Spermatophyta</taxon>
        <taxon>Magnoliopsida</taxon>
        <taxon>Liliopsida</taxon>
        <taxon>Poales</taxon>
        <taxon>Poaceae</taxon>
        <taxon>PACMAD clade</taxon>
        <taxon>Arundinoideae</taxon>
        <taxon>Arundineae</taxon>
        <taxon>Arundo</taxon>
    </lineage>
</organism>
<accession>A0A0A9BPU2</accession>
<name>A0A0A9BPU2_ARUDO</name>
<dbReference type="EMBL" id="GBRH01234675">
    <property type="protein sequence ID" value="JAD63220.1"/>
    <property type="molecule type" value="Transcribed_RNA"/>
</dbReference>
<protein>
    <submittedName>
        <fullName evidence="1">Uncharacterized protein</fullName>
    </submittedName>
</protein>
<evidence type="ECO:0000313" key="1">
    <source>
        <dbReference type="EMBL" id="JAD63220.1"/>
    </source>
</evidence>
<proteinExistence type="predicted"/>
<dbReference type="AlphaFoldDB" id="A0A0A9BPU2"/>
<reference evidence="1" key="2">
    <citation type="journal article" date="2015" name="Data Brief">
        <title>Shoot transcriptome of the giant reed, Arundo donax.</title>
        <authorList>
            <person name="Barrero R.A."/>
            <person name="Guerrero F.D."/>
            <person name="Moolhuijzen P."/>
            <person name="Goolsby J.A."/>
            <person name="Tidwell J."/>
            <person name="Bellgard S.E."/>
            <person name="Bellgard M.I."/>
        </authorList>
    </citation>
    <scope>NUCLEOTIDE SEQUENCE</scope>
    <source>
        <tissue evidence="1">Shoot tissue taken approximately 20 cm above the soil surface</tissue>
    </source>
</reference>